<dbReference type="SUPFAM" id="SSF57850">
    <property type="entry name" value="RING/U-box"/>
    <property type="match status" value="1"/>
</dbReference>
<organism evidence="5 6">
    <name type="scientific">Trichoplax adhaerens</name>
    <name type="common">Trichoplax reptans</name>
    <dbReference type="NCBI Taxonomy" id="10228"/>
    <lineage>
        <taxon>Eukaryota</taxon>
        <taxon>Metazoa</taxon>
        <taxon>Placozoa</taxon>
        <taxon>Uniplacotomia</taxon>
        <taxon>Trichoplacea</taxon>
        <taxon>Trichoplacidae</taxon>
        <taxon>Trichoplax</taxon>
    </lineage>
</organism>
<evidence type="ECO:0000256" key="2">
    <source>
        <dbReference type="ARBA" id="ARBA00022833"/>
    </source>
</evidence>
<dbReference type="PROSITE" id="PS50089">
    <property type="entry name" value="ZF_RING_2"/>
    <property type="match status" value="1"/>
</dbReference>
<accession>B3S6I8</accession>
<dbReference type="Pfam" id="PF13920">
    <property type="entry name" value="zf-C3HC4_3"/>
    <property type="match status" value="1"/>
</dbReference>
<keyword evidence="1 3" id="KW-0479">Metal-binding</keyword>
<gene>
    <name evidence="5" type="ORF">TRIADDRAFT_59820</name>
</gene>
<dbReference type="EMBL" id="DS985252">
    <property type="protein sequence ID" value="EDV21627.1"/>
    <property type="molecule type" value="Genomic_DNA"/>
</dbReference>
<reference evidence="5 6" key="1">
    <citation type="journal article" date="2008" name="Nature">
        <title>The Trichoplax genome and the nature of placozoans.</title>
        <authorList>
            <person name="Srivastava M."/>
            <person name="Begovic E."/>
            <person name="Chapman J."/>
            <person name="Putnam N.H."/>
            <person name="Hellsten U."/>
            <person name="Kawashima T."/>
            <person name="Kuo A."/>
            <person name="Mitros T."/>
            <person name="Salamov A."/>
            <person name="Carpenter M.L."/>
            <person name="Signorovitch A.Y."/>
            <person name="Moreno M.A."/>
            <person name="Kamm K."/>
            <person name="Grimwood J."/>
            <person name="Schmutz J."/>
            <person name="Shapiro H."/>
            <person name="Grigoriev I.V."/>
            <person name="Buss L.W."/>
            <person name="Schierwater B."/>
            <person name="Dellaporta S.L."/>
            <person name="Rokhsar D.S."/>
        </authorList>
    </citation>
    <scope>NUCLEOTIDE SEQUENCE [LARGE SCALE GENOMIC DNA]</scope>
    <source>
        <strain evidence="5 6">Grell-BS-1999</strain>
    </source>
</reference>
<dbReference type="RefSeq" id="XP_002115775.1">
    <property type="nucleotide sequence ID" value="XM_002115739.1"/>
</dbReference>
<dbReference type="Proteomes" id="UP000009022">
    <property type="component" value="Unassembled WGS sequence"/>
</dbReference>
<name>B3S6I8_TRIAD</name>
<dbReference type="OMA" id="CYECSKM"/>
<protein>
    <recommendedName>
        <fullName evidence="4">RING-type domain-containing protein</fullName>
    </recommendedName>
</protein>
<dbReference type="Pfam" id="PF02737">
    <property type="entry name" value="3HCDH_N"/>
    <property type="match status" value="1"/>
</dbReference>
<dbReference type="OrthoDB" id="2021159at2759"/>
<dbReference type="PANTHER" id="PTHR48075:SF5">
    <property type="entry name" value="3-HYDROXYBUTYRYL-COA DEHYDROGENASE"/>
    <property type="match status" value="1"/>
</dbReference>
<dbReference type="GO" id="GO:0006631">
    <property type="term" value="P:fatty acid metabolic process"/>
    <property type="evidence" value="ECO:0007669"/>
    <property type="project" value="InterPro"/>
</dbReference>
<dbReference type="SUPFAM" id="SSF51735">
    <property type="entry name" value="NAD(P)-binding Rossmann-fold domains"/>
    <property type="match status" value="1"/>
</dbReference>
<dbReference type="HOGENOM" id="CLU_094343_0_0_1"/>
<dbReference type="AlphaFoldDB" id="B3S6I8"/>
<evidence type="ECO:0000256" key="1">
    <source>
        <dbReference type="ARBA" id="ARBA00022771"/>
    </source>
</evidence>
<dbReference type="InterPro" id="IPR013083">
    <property type="entry name" value="Znf_RING/FYVE/PHD"/>
</dbReference>
<dbReference type="eggNOG" id="KOG4275">
    <property type="taxonomic scope" value="Eukaryota"/>
</dbReference>
<sequence length="236" mass="26847">MDSVWMTLAKDKEELKKEGILHRDNFLGNIILTNVLTEAVKNADFVFEAAVDDTDVKRSILDRISHMSRHDTIIASNTIRLDINDLAQYAEYPERVIGLRFLYPVYCIPEVELTTTDCTAPYAVEKVKTLLTEIGKTLLPRSGSPLVLSPLQIEARVIAKRNRIEETRRRALTTGETSDVKEKECAICMDKPRNCVFRPCNHMCSCIDCAKIVKKRSDGCPICRKRITEVLRVFQS</sequence>
<dbReference type="GeneID" id="6756988"/>
<feature type="domain" description="RING-type" evidence="4">
    <location>
        <begin position="185"/>
        <end position="224"/>
    </location>
</feature>
<dbReference type="GO" id="GO:0070403">
    <property type="term" value="F:NAD+ binding"/>
    <property type="evidence" value="ECO:0007669"/>
    <property type="project" value="InterPro"/>
</dbReference>
<keyword evidence="1 3" id="KW-0863">Zinc-finger</keyword>
<dbReference type="FunCoup" id="B3S6I8">
    <property type="interactions" value="1193"/>
</dbReference>
<evidence type="ECO:0000313" key="6">
    <source>
        <dbReference type="Proteomes" id="UP000009022"/>
    </source>
</evidence>
<dbReference type="GO" id="GO:0008270">
    <property type="term" value="F:zinc ion binding"/>
    <property type="evidence" value="ECO:0007669"/>
    <property type="project" value="UniProtKB-KW"/>
</dbReference>
<dbReference type="InterPro" id="IPR006176">
    <property type="entry name" value="3-OHacyl-CoA_DH_NAD-bd"/>
</dbReference>
<keyword evidence="2" id="KW-0862">Zinc</keyword>
<dbReference type="InterPro" id="IPR001841">
    <property type="entry name" value="Znf_RING"/>
</dbReference>
<dbReference type="CTD" id="6756988"/>
<evidence type="ECO:0000256" key="3">
    <source>
        <dbReference type="PROSITE-ProRule" id="PRU00175"/>
    </source>
</evidence>
<evidence type="ECO:0000259" key="4">
    <source>
        <dbReference type="PROSITE" id="PS50089"/>
    </source>
</evidence>
<dbReference type="PANTHER" id="PTHR48075">
    <property type="entry name" value="3-HYDROXYACYL-COA DEHYDROGENASE FAMILY PROTEIN"/>
    <property type="match status" value="1"/>
</dbReference>
<dbReference type="InParanoid" id="B3S6I8"/>
<evidence type="ECO:0000313" key="5">
    <source>
        <dbReference type="EMBL" id="EDV21627.1"/>
    </source>
</evidence>
<dbReference type="Gene3D" id="3.40.50.720">
    <property type="entry name" value="NAD(P)-binding Rossmann-like Domain"/>
    <property type="match status" value="1"/>
</dbReference>
<dbReference type="Gene3D" id="3.30.40.10">
    <property type="entry name" value="Zinc/RING finger domain, C3HC4 (zinc finger)"/>
    <property type="match status" value="1"/>
</dbReference>
<dbReference type="GO" id="GO:0016491">
    <property type="term" value="F:oxidoreductase activity"/>
    <property type="evidence" value="ECO:0000318"/>
    <property type="project" value="GO_Central"/>
</dbReference>
<proteinExistence type="predicted"/>
<dbReference type="PhylomeDB" id="B3S6I8"/>
<dbReference type="KEGG" id="tad:TRIADDRAFT_59820"/>
<dbReference type="eggNOG" id="KOG1683">
    <property type="taxonomic scope" value="Eukaryota"/>
</dbReference>
<dbReference type="InterPro" id="IPR036291">
    <property type="entry name" value="NAD(P)-bd_dom_sf"/>
</dbReference>
<keyword evidence="6" id="KW-1185">Reference proteome</keyword>